<proteinExistence type="predicted"/>
<name>A0A521E6C9_9SPHI</name>
<dbReference type="InterPro" id="IPR050204">
    <property type="entry name" value="AraC_XylS_family_regulators"/>
</dbReference>
<keyword evidence="3" id="KW-0804">Transcription</keyword>
<dbReference type="SUPFAM" id="SSF46689">
    <property type="entry name" value="Homeodomain-like"/>
    <property type="match status" value="1"/>
</dbReference>
<dbReference type="OrthoDB" id="4480133at2"/>
<dbReference type="AlphaFoldDB" id="A0A521E6C9"/>
<dbReference type="PROSITE" id="PS01124">
    <property type="entry name" value="HTH_ARAC_FAMILY_2"/>
    <property type="match status" value="1"/>
</dbReference>
<dbReference type="SMART" id="SM00342">
    <property type="entry name" value="HTH_ARAC"/>
    <property type="match status" value="1"/>
</dbReference>
<dbReference type="InterPro" id="IPR009057">
    <property type="entry name" value="Homeodomain-like_sf"/>
</dbReference>
<dbReference type="InterPro" id="IPR054015">
    <property type="entry name" value="ExsA-like_N"/>
</dbReference>
<dbReference type="Proteomes" id="UP000320300">
    <property type="component" value="Unassembled WGS sequence"/>
</dbReference>
<evidence type="ECO:0000256" key="3">
    <source>
        <dbReference type="ARBA" id="ARBA00023163"/>
    </source>
</evidence>
<dbReference type="Pfam" id="PF12833">
    <property type="entry name" value="HTH_18"/>
    <property type="match status" value="1"/>
</dbReference>
<keyword evidence="6" id="KW-1185">Reference proteome</keyword>
<reference evidence="5 6" key="1">
    <citation type="submission" date="2017-05" db="EMBL/GenBank/DDBJ databases">
        <authorList>
            <person name="Varghese N."/>
            <person name="Submissions S."/>
        </authorList>
    </citation>
    <scope>NUCLEOTIDE SEQUENCE [LARGE SCALE GENOMIC DNA]</scope>
    <source>
        <strain evidence="5 6">DSM 19036</strain>
    </source>
</reference>
<dbReference type="GO" id="GO:0003700">
    <property type="term" value="F:DNA-binding transcription factor activity"/>
    <property type="evidence" value="ECO:0007669"/>
    <property type="project" value="InterPro"/>
</dbReference>
<keyword evidence="2 5" id="KW-0238">DNA-binding</keyword>
<evidence type="ECO:0000259" key="4">
    <source>
        <dbReference type="PROSITE" id="PS01124"/>
    </source>
</evidence>
<organism evidence="5 6">
    <name type="scientific">Pedobacter westerhofensis</name>
    <dbReference type="NCBI Taxonomy" id="425512"/>
    <lineage>
        <taxon>Bacteria</taxon>
        <taxon>Pseudomonadati</taxon>
        <taxon>Bacteroidota</taxon>
        <taxon>Sphingobacteriia</taxon>
        <taxon>Sphingobacteriales</taxon>
        <taxon>Sphingobacteriaceae</taxon>
        <taxon>Pedobacter</taxon>
    </lineage>
</organism>
<sequence>MRIAKNKDISQLLYSCYPEKSRQPDSFVKEHVLIRILSGNMILHSISATYNFTSGDTVLLKRNQLVKMTRIPPANGKYESVSVYFDQGALKSFAAENNIHPQPIYTGSPVVLLTANTLYTSYASSLAAYQQGETNQGLTGLKVKEGLMLILHLDQAATALLFDFQEPEKTDLEEYMNTHFRFNTGTERLAYLTGRSLATFKRDFTKIFNTSPGKWLQQRRLKEAYHLIREKRMKASEVYLEVGFEDLSHFSFAFKNKFGQPPSLI</sequence>
<dbReference type="RefSeq" id="WP_142528929.1">
    <property type="nucleotide sequence ID" value="NZ_CBCSJO010000007.1"/>
</dbReference>
<gene>
    <name evidence="5" type="ORF">SAMN06265348_10792</name>
</gene>
<dbReference type="Gene3D" id="1.10.10.60">
    <property type="entry name" value="Homeodomain-like"/>
    <property type="match status" value="1"/>
</dbReference>
<dbReference type="Pfam" id="PF22200">
    <property type="entry name" value="ExsA_N"/>
    <property type="match status" value="1"/>
</dbReference>
<evidence type="ECO:0000313" key="6">
    <source>
        <dbReference type="Proteomes" id="UP000320300"/>
    </source>
</evidence>
<keyword evidence="1" id="KW-0805">Transcription regulation</keyword>
<protein>
    <submittedName>
        <fullName evidence="5">AraC-type DNA-binding protein</fullName>
    </submittedName>
</protein>
<evidence type="ECO:0000256" key="1">
    <source>
        <dbReference type="ARBA" id="ARBA00023015"/>
    </source>
</evidence>
<feature type="domain" description="HTH araC/xylS-type" evidence="4">
    <location>
        <begin position="170"/>
        <end position="265"/>
    </location>
</feature>
<dbReference type="PANTHER" id="PTHR46796">
    <property type="entry name" value="HTH-TYPE TRANSCRIPTIONAL ACTIVATOR RHAS-RELATED"/>
    <property type="match status" value="1"/>
</dbReference>
<accession>A0A521E6C9</accession>
<dbReference type="GO" id="GO:0043565">
    <property type="term" value="F:sequence-specific DNA binding"/>
    <property type="evidence" value="ECO:0007669"/>
    <property type="project" value="InterPro"/>
</dbReference>
<dbReference type="EMBL" id="FXTN01000007">
    <property type="protein sequence ID" value="SMO79457.1"/>
    <property type="molecule type" value="Genomic_DNA"/>
</dbReference>
<evidence type="ECO:0000313" key="5">
    <source>
        <dbReference type="EMBL" id="SMO79457.1"/>
    </source>
</evidence>
<evidence type="ECO:0000256" key="2">
    <source>
        <dbReference type="ARBA" id="ARBA00023125"/>
    </source>
</evidence>
<dbReference type="InterPro" id="IPR018060">
    <property type="entry name" value="HTH_AraC"/>
</dbReference>